<gene>
    <name evidence="14" type="ORF">SAMN02745823_03402</name>
</gene>
<keyword evidence="9" id="KW-0902">Two-component regulatory system</keyword>
<dbReference type="SUPFAM" id="SSF55874">
    <property type="entry name" value="ATPase domain of HSP90 chaperone/DNA topoisomerase II/histidine kinase"/>
    <property type="match status" value="1"/>
</dbReference>
<dbReference type="SMART" id="SM00387">
    <property type="entry name" value="HATPase_c"/>
    <property type="match status" value="1"/>
</dbReference>
<dbReference type="GO" id="GO:0000155">
    <property type="term" value="F:phosphorelay sensor kinase activity"/>
    <property type="evidence" value="ECO:0007669"/>
    <property type="project" value="InterPro"/>
</dbReference>
<feature type="transmembrane region" description="Helical" evidence="11">
    <location>
        <begin position="85"/>
        <end position="103"/>
    </location>
</feature>
<dbReference type="PROSITE" id="PS50109">
    <property type="entry name" value="HIS_KIN"/>
    <property type="match status" value="1"/>
</dbReference>
<dbReference type="SUPFAM" id="SSF47384">
    <property type="entry name" value="Homodimeric domain of signal transducing histidine kinase"/>
    <property type="match status" value="1"/>
</dbReference>
<dbReference type="AlphaFoldDB" id="A0A1M5Z940"/>
<dbReference type="Pfam" id="PF00672">
    <property type="entry name" value="HAMP"/>
    <property type="match status" value="1"/>
</dbReference>
<dbReference type="Pfam" id="PF00512">
    <property type="entry name" value="HisKA"/>
    <property type="match status" value="1"/>
</dbReference>
<dbReference type="PANTHER" id="PTHR45436:SF5">
    <property type="entry name" value="SENSOR HISTIDINE KINASE TRCS"/>
    <property type="match status" value="1"/>
</dbReference>
<dbReference type="InterPro" id="IPR003660">
    <property type="entry name" value="HAMP_dom"/>
</dbReference>
<keyword evidence="6 11" id="KW-0812">Transmembrane</keyword>
<dbReference type="PANTHER" id="PTHR45436">
    <property type="entry name" value="SENSOR HISTIDINE KINASE YKOH"/>
    <property type="match status" value="1"/>
</dbReference>
<dbReference type="InterPro" id="IPR036890">
    <property type="entry name" value="HATPase_C_sf"/>
</dbReference>
<dbReference type="InterPro" id="IPR005467">
    <property type="entry name" value="His_kinase_dom"/>
</dbReference>
<evidence type="ECO:0000256" key="5">
    <source>
        <dbReference type="ARBA" id="ARBA00022679"/>
    </source>
</evidence>
<proteinExistence type="predicted"/>
<evidence type="ECO:0000256" key="9">
    <source>
        <dbReference type="ARBA" id="ARBA00023012"/>
    </source>
</evidence>
<accession>A0A1M5Z940</accession>
<evidence type="ECO:0000256" key="6">
    <source>
        <dbReference type="ARBA" id="ARBA00022692"/>
    </source>
</evidence>
<dbReference type="STRING" id="1123282.SAMN02745823_03402"/>
<dbReference type="SMART" id="SM00388">
    <property type="entry name" value="HisKA"/>
    <property type="match status" value="1"/>
</dbReference>
<dbReference type="InterPro" id="IPR003594">
    <property type="entry name" value="HATPase_dom"/>
</dbReference>
<dbReference type="Proteomes" id="UP000183995">
    <property type="component" value="Unassembled WGS sequence"/>
</dbReference>
<keyword evidence="7 14" id="KW-0418">Kinase</keyword>
<evidence type="ECO:0000256" key="4">
    <source>
        <dbReference type="ARBA" id="ARBA00022553"/>
    </source>
</evidence>
<evidence type="ECO:0000256" key="7">
    <source>
        <dbReference type="ARBA" id="ARBA00022777"/>
    </source>
</evidence>
<evidence type="ECO:0000256" key="10">
    <source>
        <dbReference type="ARBA" id="ARBA00023136"/>
    </source>
</evidence>
<evidence type="ECO:0000256" key="2">
    <source>
        <dbReference type="ARBA" id="ARBA00004370"/>
    </source>
</evidence>
<dbReference type="FunFam" id="3.30.565.10:FF:000006">
    <property type="entry name" value="Sensor histidine kinase WalK"/>
    <property type="match status" value="1"/>
</dbReference>
<dbReference type="InterPro" id="IPR050428">
    <property type="entry name" value="TCS_sensor_his_kinase"/>
</dbReference>
<keyword evidence="10 11" id="KW-0472">Membrane</keyword>
<dbReference type="Gene3D" id="1.10.287.130">
    <property type="match status" value="1"/>
</dbReference>
<keyword evidence="5" id="KW-0808">Transferase</keyword>
<dbReference type="OrthoDB" id="9813151at2"/>
<dbReference type="PRINTS" id="PR00344">
    <property type="entry name" value="BCTRLSENSOR"/>
</dbReference>
<dbReference type="SMART" id="SM00304">
    <property type="entry name" value="HAMP"/>
    <property type="match status" value="1"/>
</dbReference>
<dbReference type="EMBL" id="FQXV01000015">
    <property type="protein sequence ID" value="SHI20766.1"/>
    <property type="molecule type" value="Genomic_DNA"/>
</dbReference>
<evidence type="ECO:0000259" key="13">
    <source>
        <dbReference type="PROSITE" id="PS50885"/>
    </source>
</evidence>
<evidence type="ECO:0000259" key="12">
    <source>
        <dbReference type="PROSITE" id="PS50109"/>
    </source>
</evidence>
<keyword evidence="8 11" id="KW-1133">Transmembrane helix</keyword>
<dbReference type="InterPro" id="IPR003661">
    <property type="entry name" value="HisK_dim/P_dom"/>
</dbReference>
<dbReference type="GO" id="GO:0005886">
    <property type="term" value="C:plasma membrane"/>
    <property type="evidence" value="ECO:0007669"/>
    <property type="project" value="TreeGrafter"/>
</dbReference>
<keyword evidence="15" id="KW-1185">Reference proteome</keyword>
<dbReference type="CDD" id="cd00082">
    <property type="entry name" value="HisKA"/>
    <property type="match status" value="1"/>
</dbReference>
<evidence type="ECO:0000313" key="15">
    <source>
        <dbReference type="Proteomes" id="UP000183995"/>
    </source>
</evidence>
<reference evidence="14 15" key="1">
    <citation type="submission" date="2016-11" db="EMBL/GenBank/DDBJ databases">
        <authorList>
            <person name="Jaros S."/>
            <person name="Januszkiewicz K."/>
            <person name="Wedrychowicz H."/>
        </authorList>
    </citation>
    <scope>NUCLEOTIDE SEQUENCE [LARGE SCALE GENOMIC DNA]</scope>
    <source>
        <strain evidence="14 15">DSM 10068</strain>
    </source>
</reference>
<feature type="transmembrane region" description="Helical" evidence="11">
    <location>
        <begin position="12"/>
        <end position="34"/>
    </location>
</feature>
<name>A0A1M5Z940_9FIRM</name>
<protein>
    <recommendedName>
        <fullName evidence="3">histidine kinase</fullName>
        <ecNumber evidence="3">2.7.13.3</ecNumber>
    </recommendedName>
</protein>
<evidence type="ECO:0000256" key="8">
    <source>
        <dbReference type="ARBA" id="ARBA00022989"/>
    </source>
</evidence>
<comment type="subcellular location">
    <subcellularLocation>
        <location evidence="2">Membrane</location>
    </subcellularLocation>
</comment>
<dbReference type="RefSeq" id="WP_073081737.1">
    <property type="nucleotide sequence ID" value="NZ_FQXV01000015.1"/>
</dbReference>
<organism evidence="14 15">
    <name type="scientific">Sporobacter termitidis DSM 10068</name>
    <dbReference type="NCBI Taxonomy" id="1123282"/>
    <lineage>
        <taxon>Bacteria</taxon>
        <taxon>Bacillati</taxon>
        <taxon>Bacillota</taxon>
        <taxon>Clostridia</taxon>
        <taxon>Eubacteriales</taxon>
        <taxon>Oscillospiraceae</taxon>
        <taxon>Sporobacter</taxon>
    </lineage>
</organism>
<keyword evidence="4" id="KW-0597">Phosphoprotein</keyword>
<dbReference type="Pfam" id="PF02518">
    <property type="entry name" value="HATPase_c"/>
    <property type="match status" value="1"/>
</dbReference>
<evidence type="ECO:0000256" key="3">
    <source>
        <dbReference type="ARBA" id="ARBA00012438"/>
    </source>
</evidence>
<feature type="domain" description="Histidine kinase" evidence="12">
    <location>
        <begin position="165"/>
        <end position="377"/>
    </location>
</feature>
<dbReference type="CDD" id="cd06225">
    <property type="entry name" value="HAMP"/>
    <property type="match status" value="1"/>
</dbReference>
<dbReference type="InterPro" id="IPR036097">
    <property type="entry name" value="HisK_dim/P_sf"/>
</dbReference>
<feature type="domain" description="HAMP" evidence="13">
    <location>
        <begin position="104"/>
        <end position="157"/>
    </location>
</feature>
<comment type="catalytic activity">
    <reaction evidence="1">
        <text>ATP + protein L-histidine = ADP + protein N-phospho-L-histidine.</text>
        <dbReference type="EC" id="2.7.13.3"/>
    </reaction>
</comment>
<dbReference type="SUPFAM" id="SSF158472">
    <property type="entry name" value="HAMP domain-like"/>
    <property type="match status" value="1"/>
</dbReference>
<evidence type="ECO:0000256" key="1">
    <source>
        <dbReference type="ARBA" id="ARBA00000085"/>
    </source>
</evidence>
<evidence type="ECO:0000313" key="14">
    <source>
        <dbReference type="EMBL" id="SHI20766.1"/>
    </source>
</evidence>
<dbReference type="Gene3D" id="3.30.565.10">
    <property type="entry name" value="Histidine kinase-like ATPase, C-terminal domain"/>
    <property type="match status" value="1"/>
</dbReference>
<evidence type="ECO:0000256" key="11">
    <source>
        <dbReference type="SAM" id="Phobius"/>
    </source>
</evidence>
<sequence length="377" mass="41058">MNTHKKLSLRMRITLLAGTILILCSAILTITAAYNANHQFDQFSTATLASASVVQGEDIYLNMDAKPLPAAMLTAAKKDFNTTSIYFLAAVSVLGTLLVYWVAGRSLRPIHRLSETVNAITGDNLKRRIPDDKGHDEVGTLGRSFNIMLDRLEKSFLMQKRFSANVAHELKTPLATINAGIQVLRLDEAPSVADYEKILATTERNVARLIGVVDDLMALCYEDEDFYLSDIALSEMFEAVRAELASVLDAKRIETDISCNGISVRGNPELLYRACFNLVENAAKYNADGGKITITARAAGGARQIVIADTGSGIPEDELQNIFEPFYRVNKSRSRKTGGAGLGLSIVKTIIEKHGWDIRADSAPGQGAAFTITCPAK</sequence>
<dbReference type="EC" id="2.7.13.3" evidence="3"/>
<dbReference type="Gene3D" id="6.10.340.10">
    <property type="match status" value="1"/>
</dbReference>
<dbReference type="PROSITE" id="PS50885">
    <property type="entry name" value="HAMP"/>
    <property type="match status" value="1"/>
</dbReference>
<dbReference type="InterPro" id="IPR004358">
    <property type="entry name" value="Sig_transdc_His_kin-like_C"/>
</dbReference>
<dbReference type="CDD" id="cd00075">
    <property type="entry name" value="HATPase"/>
    <property type="match status" value="1"/>
</dbReference>